<keyword evidence="3" id="KW-0482">Metalloprotease</keyword>
<dbReference type="EMBL" id="CP103416">
    <property type="protein sequence ID" value="UVW35825.1"/>
    <property type="molecule type" value="Genomic_DNA"/>
</dbReference>
<feature type="domain" description="Peptidase M56" evidence="2">
    <location>
        <begin position="105"/>
        <end position="259"/>
    </location>
</feature>
<proteinExistence type="predicted"/>
<evidence type="ECO:0000259" key="2">
    <source>
        <dbReference type="Pfam" id="PF05569"/>
    </source>
</evidence>
<dbReference type="InterPro" id="IPR052173">
    <property type="entry name" value="Beta-lactam_resp_regulator"/>
</dbReference>
<dbReference type="PANTHER" id="PTHR34978:SF3">
    <property type="entry name" value="SLR0241 PROTEIN"/>
    <property type="match status" value="1"/>
</dbReference>
<sequence length="319" mass="35047">MSNALTIAANYLFGWTVLTIVLSWLLAGCYPLVSRALAYDRAEHSAFFTLLYGLLAPTAATTALILLSLPALAFPFITDHCHGSSCAPHTLHIATYTAAGIVTVAIAVTLLIGVLTFMSIQLISSRRQLRLLSLLSEAGATAYRVVEGPDHIAWCAGLLRPQVYLSRGLIDSLTTRQVQIILAHELTHAMRKDNLRKWVIHWSTLAWPTLVKAQIRQDLSNYHERICDLAAANINKEQLNTDELINTLIACHGGTRQRANSTGQPLQQRLASFDPVPSLEQNDHLISEVKTMGIITGVWLTAAILALHVGHPLLEWLSQ</sequence>
<protein>
    <submittedName>
        <fullName evidence="3">M48 family metalloprotease</fullName>
        <ecNumber evidence="3">3.4.24.-</ecNumber>
    </submittedName>
</protein>
<feature type="transmembrane region" description="Helical" evidence="1">
    <location>
        <begin position="93"/>
        <end position="120"/>
    </location>
</feature>
<feature type="transmembrane region" description="Helical" evidence="1">
    <location>
        <begin position="294"/>
        <end position="314"/>
    </location>
</feature>
<accession>A0ABY5TQ15</accession>
<keyword evidence="3" id="KW-0645">Protease</keyword>
<feature type="transmembrane region" description="Helical" evidence="1">
    <location>
        <begin position="12"/>
        <end position="33"/>
    </location>
</feature>
<dbReference type="Proteomes" id="UP001059934">
    <property type="component" value="Chromosome"/>
</dbReference>
<dbReference type="Gene3D" id="3.30.2010.10">
    <property type="entry name" value="Metalloproteases ('zincins'), catalytic domain"/>
    <property type="match status" value="1"/>
</dbReference>
<evidence type="ECO:0000313" key="4">
    <source>
        <dbReference type="Proteomes" id="UP001059934"/>
    </source>
</evidence>
<keyword evidence="1" id="KW-0472">Membrane</keyword>
<dbReference type="GO" id="GO:0008237">
    <property type="term" value="F:metallopeptidase activity"/>
    <property type="evidence" value="ECO:0007669"/>
    <property type="project" value="UniProtKB-KW"/>
</dbReference>
<reference evidence="3" key="1">
    <citation type="submission" date="2022-08" db="EMBL/GenBank/DDBJ databases">
        <title>Catabolic pathway analysis in culturable SAR92 clade bacteria reveals their overlooked roles in DMSP degradation in coastal seas.</title>
        <authorList>
            <person name="He X."/>
            <person name="Zhang X."/>
            <person name="Zhang Y."/>
        </authorList>
    </citation>
    <scope>NUCLEOTIDE SEQUENCE</scope>
    <source>
        <strain evidence="3">H455</strain>
    </source>
</reference>
<dbReference type="InterPro" id="IPR008756">
    <property type="entry name" value="Peptidase_M56"/>
</dbReference>
<keyword evidence="3" id="KW-0378">Hydrolase</keyword>
<dbReference type="Pfam" id="PF05569">
    <property type="entry name" value="Peptidase_M56"/>
    <property type="match status" value="1"/>
</dbReference>
<keyword evidence="1" id="KW-0812">Transmembrane</keyword>
<organism evidence="3 4">
    <name type="scientific">SAR92 clade bacterium H455</name>
    <dbReference type="NCBI Taxonomy" id="2974818"/>
    <lineage>
        <taxon>Bacteria</taxon>
        <taxon>Pseudomonadati</taxon>
        <taxon>Pseudomonadota</taxon>
        <taxon>Gammaproteobacteria</taxon>
        <taxon>Cellvibrionales</taxon>
        <taxon>Porticoccaceae</taxon>
        <taxon>SAR92 clade</taxon>
    </lineage>
</organism>
<name>A0ABY5TQ15_9GAMM</name>
<feature type="transmembrane region" description="Helical" evidence="1">
    <location>
        <begin position="45"/>
        <end position="73"/>
    </location>
</feature>
<keyword evidence="1" id="KW-1133">Transmembrane helix</keyword>
<keyword evidence="4" id="KW-1185">Reference proteome</keyword>
<evidence type="ECO:0000313" key="3">
    <source>
        <dbReference type="EMBL" id="UVW35825.1"/>
    </source>
</evidence>
<evidence type="ECO:0000256" key="1">
    <source>
        <dbReference type="SAM" id="Phobius"/>
    </source>
</evidence>
<dbReference type="PANTHER" id="PTHR34978">
    <property type="entry name" value="POSSIBLE SENSOR-TRANSDUCER PROTEIN BLAR"/>
    <property type="match status" value="1"/>
</dbReference>
<gene>
    <name evidence="3" type="ORF">NYF23_04230</name>
</gene>
<dbReference type="EC" id="3.4.24.-" evidence="3"/>